<evidence type="ECO:0000313" key="3">
    <source>
        <dbReference type="Proteomes" id="UP000193642"/>
    </source>
</evidence>
<organism evidence="2 3">
    <name type="scientific">Rhizoclosmatium globosum</name>
    <dbReference type="NCBI Taxonomy" id="329046"/>
    <lineage>
        <taxon>Eukaryota</taxon>
        <taxon>Fungi</taxon>
        <taxon>Fungi incertae sedis</taxon>
        <taxon>Chytridiomycota</taxon>
        <taxon>Chytridiomycota incertae sedis</taxon>
        <taxon>Chytridiomycetes</taxon>
        <taxon>Chytridiales</taxon>
        <taxon>Chytriomycetaceae</taxon>
        <taxon>Rhizoclosmatium</taxon>
    </lineage>
</organism>
<dbReference type="Pfam" id="PF13358">
    <property type="entry name" value="DDE_3"/>
    <property type="match status" value="1"/>
</dbReference>
<dbReference type="Gene3D" id="3.30.420.10">
    <property type="entry name" value="Ribonuclease H-like superfamily/Ribonuclease H"/>
    <property type="match status" value="1"/>
</dbReference>
<gene>
    <name evidence="2" type="ORF">BCR33DRAFT_666440</name>
</gene>
<protein>
    <recommendedName>
        <fullName evidence="1">Tc1-like transposase DDE domain-containing protein</fullName>
    </recommendedName>
</protein>
<comment type="caution">
    <text evidence="2">The sequence shown here is derived from an EMBL/GenBank/DDBJ whole genome shotgun (WGS) entry which is preliminary data.</text>
</comment>
<dbReference type="InterPro" id="IPR038717">
    <property type="entry name" value="Tc1-like_DDE_dom"/>
</dbReference>
<accession>A0A1Y2B4W5</accession>
<reference evidence="2 3" key="1">
    <citation type="submission" date="2016-07" db="EMBL/GenBank/DDBJ databases">
        <title>Pervasive Adenine N6-methylation of Active Genes in Fungi.</title>
        <authorList>
            <consortium name="DOE Joint Genome Institute"/>
            <person name="Mondo S.J."/>
            <person name="Dannebaum R.O."/>
            <person name="Kuo R.C."/>
            <person name="Labutti K."/>
            <person name="Haridas S."/>
            <person name="Kuo A."/>
            <person name="Salamov A."/>
            <person name="Ahrendt S.R."/>
            <person name="Lipzen A."/>
            <person name="Sullivan W."/>
            <person name="Andreopoulos W.B."/>
            <person name="Clum A."/>
            <person name="Lindquist E."/>
            <person name="Daum C."/>
            <person name="Ramamoorthy G.K."/>
            <person name="Gryganskyi A."/>
            <person name="Culley D."/>
            <person name="Magnuson J.K."/>
            <person name="James T.Y."/>
            <person name="O'Malley M.A."/>
            <person name="Stajich J.E."/>
            <person name="Spatafora J.W."/>
            <person name="Visel A."/>
            <person name="Grigoriev I.V."/>
        </authorList>
    </citation>
    <scope>NUCLEOTIDE SEQUENCE [LARGE SCALE GENOMIC DNA]</scope>
    <source>
        <strain evidence="2 3">JEL800</strain>
    </source>
</reference>
<keyword evidence="3" id="KW-1185">Reference proteome</keyword>
<feature type="domain" description="Tc1-like transposase DDE" evidence="1">
    <location>
        <begin position="3"/>
        <end position="27"/>
    </location>
</feature>
<name>A0A1Y2B4W5_9FUNG</name>
<evidence type="ECO:0000313" key="2">
    <source>
        <dbReference type="EMBL" id="ORY29872.1"/>
    </source>
</evidence>
<dbReference type="AlphaFoldDB" id="A0A1Y2B4W5"/>
<sequence length="77" mass="9317">LEWPPSSPDLNPIENLWHILKVWRQKKYGLPRSRDELIEQIFAVWEEIDSSLCESLLLSIHNRLEECVRVKGRWTRY</sequence>
<evidence type="ECO:0000259" key="1">
    <source>
        <dbReference type="Pfam" id="PF13358"/>
    </source>
</evidence>
<dbReference type="InterPro" id="IPR036397">
    <property type="entry name" value="RNaseH_sf"/>
</dbReference>
<dbReference type="Proteomes" id="UP000193642">
    <property type="component" value="Unassembled WGS sequence"/>
</dbReference>
<dbReference type="GO" id="GO:0003676">
    <property type="term" value="F:nucleic acid binding"/>
    <property type="evidence" value="ECO:0007669"/>
    <property type="project" value="InterPro"/>
</dbReference>
<dbReference type="EMBL" id="MCGO01000085">
    <property type="protein sequence ID" value="ORY29872.1"/>
    <property type="molecule type" value="Genomic_DNA"/>
</dbReference>
<dbReference type="OrthoDB" id="2442720at2759"/>
<feature type="non-terminal residue" evidence="2">
    <location>
        <position position="1"/>
    </location>
</feature>
<proteinExistence type="predicted"/>